<organism evidence="2 3">
    <name type="scientific">Crenichthys baileyi</name>
    <name type="common">White River springfish</name>
    <dbReference type="NCBI Taxonomy" id="28760"/>
    <lineage>
        <taxon>Eukaryota</taxon>
        <taxon>Metazoa</taxon>
        <taxon>Chordata</taxon>
        <taxon>Craniata</taxon>
        <taxon>Vertebrata</taxon>
        <taxon>Euteleostomi</taxon>
        <taxon>Actinopterygii</taxon>
        <taxon>Neopterygii</taxon>
        <taxon>Teleostei</taxon>
        <taxon>Neoteleostei</taxon>
        <taxon>Acanthomorphata</taxon>
        <taxon>Ovalentaria</taxon>
        <taxon>Atherinomorphae</taxon>
        <taxon>Cyprinodontiformes</taxon>
        <taxon>Goodeidae</taxon>
        <taxon>Crenichthys</taxon>
    </lineage>
</organism>
<reference evidence="2 3" key="1">
    <citation type="submission" date="2021-06" db="EMBL/GenBank/DDBJ databases">
        <authorList>
            <person name="Palmer J.M."/>
        </authorList>
    </citation>
    <scope>NUCLEOTIDE SEQUENCE [LARGE SCALE GENOMIC DNA]</scope>
    <source>
        <strain evidence="2 3">MEX-2019</strain>
        <tissue evidence="2">Muscle</tissue>
    </source>
</reference>
<feature type="compositionally biased region" description="Polar residues" evidence="1">
    <location>
        <begin position="1"/>
        <end position="11"/>
    </location>
</feature>
<evidence type="ECO:0000313" key="3">
    <source>
        <dbReference type="Proteomes" id="UP001311232"/>
    </source>
</evidence>
<gene>
    <name evidence="2" type="ORF">CRENBAI_026114</name>
</gene>
<proteinExistence type="predicted"/>
<dbReference type="AlphaFoldDB" id="A0AAV9SAB4"/>
<feature type="region of interest" description="Disordered" evidence="1">
    <location>
        <begin position="1"/>
        <end position="45"/>
    </location>
</feature>
<accession>A0AAV9SAB4</accession>
<protein>
    <submittedName>
        <fullName evidence="2">Uncharacterized protein</fullName>
    </submittedName>
</protein>
<feature type="compositionally biased region" description="Low complexity" evidence="1">
    <location>
        <begin position="110"/>
        <end position="129"/>
    </location>
</feature>
<keyword evidence="3" id="KW-1185">Reference proteome</keyword>
<comment type="caution">
    <text evidence="2">The sequence shown here is derived from an EMBL/GenBank/DDBJ whole genome shotgun (WGS) entry which is preliminary data.</text>
</comment>
<name>A0AAV9SAB4_9TELE</name>
<feature type="region of interest" description="Disordered" evidence="1">
    <location>
        <begin position="108"/>
        <end position="165"/>
    </location>
</feature>
<dbReference type="Proteomes" id="UP001311232">
    <property type="component" value="Unassembled WGS sequence"/>
</dbReference>
<evidence type="ECO:0000256" key="1">
    <source>
        <dbReference type="SAM" id="MobiDB-lite"/>
    </source>
</evidence>
<sequence>MKRSQRFSGSFSFEEEQQPNSKDEEREGEALPPNYPGGSKEVVGSKPATDFKQVADNVVICDSNQPRFDVFRPRQLWLAMTRCLSLQWMSISRQSICKSAYQGDLNPYKDSQSSVSSDSTNESSSTSSASDDKDAHLSKPKDISKQEGEIGPPLRRGISQSCPRLPRTRQATDLGLASVILEKETFLRIELVDSGNERGNLQYRAEWTLSEKTKDVAKGVWLSQSQKVTN</sequence>
<feature type="compositionally biased region" description="Basic and acidic residues" evidence="1">
    <location>
        <begin position="130"/>
        <end position="148"/>
    </location>
</feature>
<evidence type="ECO:0000313" key="2">
    <source>
        <dbReference type="EMBL" id="KAK5617829.1"/>
    </source>
</evidence>
<dbReference type="EMBL" id="JAHHUM010000663">
    <property type="protein sequence ID" value="KAK5617829.1"/>
    <property type="molecule type" value="Genomic_DNA"/>
</dbReference>